<evidence type="ECO:0000256" key="11">
    <source>
        <dbReference type="ARBA" id="ARBA00023242"/>
    </source>
</evidence>
<dbReference type="FunFam" id="3.30.160.60:FF:001297">
    <property type="entry name" value="Zinc finger and SCAN domain-containing protein 2"/>
    <property type="match status" value="1"/>
</dbReference>
<evidence type="ECO:0000256" key="5">
    <source>
        <dbReference type="ARBA" id="ARBA00022737"/>
    </source>
</evidence>
<dbReference type="FunFam" id="3.30.160.60:FF:000690">
    <property type="entry name" value="Zinc finger protein 354C"/>
    <property type="match status" value="1"/>
</dbReference>
<evidence type="ECO:0000256" key="2">
    <source>
        <dbReference type="ARBA" id="ARBA00004123"/>
    </source>
</evidence>
<keyword evidence="5" id="KW-0677">Repeat</keyword>
<evidence type="ECO:0000256" key="1">
    <source>
        <dbReference type="ARBA" id="ARBA00003767"/>
    </source>
</evidence>
<keyword evidence="10" id="KW-0804">Transcription</keyword>
<evidence type="ECO:0000256" key="8">
    <source>
        <dbReference type="ARBA" id="ARBA00023015"/>
    </source>
</evidence>
<reference evidence="15" key="1">
    <citation type="submission" date="2021-06" db="EMBL/GenBank/DDBJ databases">
        <authorList>
            <consortium name="Wellcome Sanger Institute Data Sharing"/>
        </authorList>
    </citation>
    <scope>NUCLEOTIDE SEQUENCE [LARGE SCALE GENOMIC DNA]</scope>
</reference>
<evidence type="ECO:0000256" key="12">
    <source>
        <dbReference type="PROSITE-ProRule" id="PRU00042"/>
    </source>
</evidence>
<dbReference type="InterPro" id="IPR036236">
    <property type="entry name" value="Znf_C2H2_sf"/>
</dbReference>
<dbReference type="SMART" id="SM00355">
    <property type="entry name" value="ZnF_C2H2"/>
    <property type="match status" value="8"/>
</dbReference>
<evidence type="ECO:0000256" key="9">
    <source>
        <dbReference type="ARBA" id="ARBA00023125"/>
    </source>
</evidence>
<keyword evidence="4" id="KW-0479">Metal-binding</keyword>
<keyword evidence="7" id="KW-0862">Zinc</keyword>
<dbReference type="PROSITE" id="PS50157">
    <property type="entry name" value="ZINC_FINGER_C2H2_2"/>
    <property type="match status" value="8"/>
</dbReference>
<dbReference type="Gene3D" id="3.30.160.60">
    <property type="entry name" value="Classic Zinc Finger"/>
    <property type="match status" value="8"/>
</dbReference>
<feature type="domain" description="C2H2-type" evidence="14">
    <location>
        <begin position="239"/>
        <end position="266"/>
    </location>
</feature>
<proteinExistence type="inferred from homology"/>
<keyword evidence="11" id="KW-0539">Nucleus</keyword>
<dbReference type="GO" id="GO:0008270">
    <property type="term" value="F:zinc ion binding"/>
    <property type="evidence" value="ECO:0007669"/>
    <property type="project" value="UniProtKB-KW"/>
</dbReference>
<dbReference type="InterPro" id="IPR013087">
    <property type="entry name" value="Znf_C2H2_type"/>
</dbReference>
<dbReference type="AlphaFoldDB" id="A0A8C4RPY4"/>
<evidence type="ECO:0000313" key="15">
    <source>
        <dbReference type="Ensembl" id="ENSECRP00000005146.1"/>
    </source>
</evidence>
<accession>A0A8C4RPY4</accession>
<dbReference type="Proteomes" id="UP000694620">
    <property type="component" value="Chromosome 1"/>
</dbReference>
<keyword evidence="9" id="KW-0238">DNA-binding</keyword>
<dbReference type="GO" id="GO:0005634">
    <property type="term" value="C:nucleus"/>
    <property type="evidence" value="ECO:0007669"/>
    <property type="project" value="UniProtKB-SubCell"/>
</dbReference>
<evidence type="ECO:0000313" key="16">
    <source>
        <dbReference type="Proteomes" id="UP000694620"/>
    </source>
</evidence>
<dbReference type="FunFam" id="3.30.160.60:FF:000360">
    <property type="entry name" value="zinc finger protein 572"/>
    <property type="match status" value="1"/>
</dbReference>
<dbReference type="FunFam" id="3.30.160.60:FF:002343">
    <property type="entry name" value="Zinc finger protein 33A"/>
    <property type="match status" value="2"/>
</dbReference>
<comment type="function">
    <text evidence="1">May be involved in transcriptional regulation.</text>
</comment>
<feature type="domain" description="C2H2-type" evidence="14">
    <location>
        <begin position="211"/>
        <end position="238"/>
    </location>
</feature>
<dbReference type="Pfam" id="PF00096">
    <property type="entry name" value="zf-C2H2"/>
    <property type="match status" value="7"/>
</dbReference>
<dbReference type="GO" id="GO:0000981">
    <property type="term" value="F:DNA-binding transcription factor activity, RNA polymerase II-specific"/>
    <property type="evidence" value="ECO:0007669"/>
    <property type="project" value="TreeGrafter"/>
</dbReference>
<keyword evidence="8" id="KW-0805">Transcription regulation</keyword>
<feature type="domain" description="C2H2-type" evidence="14">
    <location>
        <begin position="407"/>
        <end position="434"/>
    </location>
</feature>
<dbReference type="GO" id="GO:0000978">
    <property type="term" value="F:RNA polymerase II cis-regulatory region sequence-specific DNA binding"/>
    <property type="evidence" value="ECO:0007669"/>
    <property type="project" value="TreeGrafter"/>
</dbReference>
<dbReference type="PANTHER" id="PTHR23235">
    <property type="entry name" value="KRUEPPEL-LIKE TRANSCRIPTION FACTOR"/>
    <property type="match status" value="1"/>
</dbReference>
<dbReference type="Ensembl" id="ENSECRT00000005229.1">
    <property type="protein sequence ID" value="ENSECRP00000005146.1"/>
    <property type="gene ID" value="ENSECRG00000003468.1"/>
</dbReference>
<feature type="domain" description="C2H2-type" evidence="14">
    <location>
        <begin position="323"/>
        <end position="350"/>
    </location>
</feature>
<name>A0A8C4RPY4_ERPCA</name>
<dbReference type="FunFam" id="3.30.160.60:FF:000176">
    <property type="entry name" value="zinc finger protein 70"/>
    <property type="match status" value="1"/>
</dbReference>
<dbReference type="SUPFAM" id="SSF57667">
    <property type="entry name" value="beta-beta-alpha zinc fingers"/>
    <property type="match status" value="4"/>
</dbReference>
<feature type="domain" description="C2H2-type" evidence="14">
    <location>
        <begin position="267"/>
        <end position="294"/>
    </location>
</feature>
<evidence type="ECO:0000256" key="13">
    <source>
        <dbReference type="SAM" id="MobiDB-lite"/>
    </source>
</evidence>
<feature type="domain" description="C2H2-type" evidence="14">
    <location>
        <begin position="295"/>
        <end position="322"/>
    </location>
</feature>
<evidence type="ECO:0000256" key="7">
    <source>
        <dbReference type="ARBA" id="ARBA00022833"/>
    </source>
</evidence>
<reference evidence="15" key="2">
    <citation type="submission" date="2025-08" db="UniProtKB">
        <authorList>
            <consortium name="Ensembl"/>
        </authorList>
    </citation>
    <scope>IDENTIFICATION</scope>
</reference>
<evidence type="ECO:0000256" key="4">
    <source>
        <dbReference type="ARBA" id="ARBA00022723"/>
    </source>
</evidence>
<comment type="similarity">
    <text evidence="3">Belongs to the krueppel C2H2-type zinc-finger protein family.</text>
</comment>
<dbReference type="FunFam" id="3.30.160.60:FF:000100">
    <property type="entry name" value="Zinc finger 45-like"/>
    <property type="match status" value="1"/>
</dbReference>
<keyword evidence="16" id="KW-1185">Reference proteome</keyword>
<evidence type="ECO:0000256" key="3">
    <source>
        <dbReference type="ARBA" id="ARBA00006991"/>
    </source>
</evidence>
<dbReference type="FunFam" id="3.30.160.60:FF:001954">
    <property type="entry name" value="Zinc finger protein 787"/>
    <property type="match status" value="1"/>
</dbReference>
<dbReference type="PROSITE" id="PS00028">
    <property type="entry name" value="ZINC_FINGER_C2H2_1"/>
    <property type="match status" value="8"/>
</dbReference>
<comment type="subcellular location">
    <subcellularLocation>
        <location evidence="2">Nucleus</location>
    </subcellularLocation>
</comment>
<dbReference type="PANTHER" id="PTHR23235:SF142">
    <property type="entry name" value="ZINC FINGER PROTEIN 384"/>
    <property type="match status" value="1"/>
</dbReference>
<evidence type="ECO:0000256" key="10">
    <source>
        <dbReference type="ARBA" id="ARBA00023163"/>
    </source>
</evidence>
<organism evidence="15 16">
    <name type="scientific">Erpetoichthys calabaricus</name>
    <name type="common">Rope fish</name>
    <name type="synonym">Calamoichthys calabaricus</name>
    <dbReference type="NCBI Taxonomy" id="27687"/>
    <lineage>
        <taxon>Eukaryota</taxon>
        <taxon>Metazoa</taxon>
        <taxon>Chordata</taxon>
        <taxon>Craniata</taxon>
        <taxon>Vertebrata</taxon>
        <taxon>Euteleostomi</taxon>
        <taxon>Actinopterygii</taxon>
        <taxon>Polypteriformes</taxon>
        <taxon>Polypteridae</taxon>
        <taxon>Erpetoichthys</taxon>
    </lineage>
</organism>
<feature type="region of interest" description="Disordered" evidence="13">
    <location>
        <begin position="126"/>
        <end position="145"/>
    </location>
</feature>
<protein>
    <recommendedName>
        <fullName evidence="14">C2H2-type domain-containing protein</fullName>
    </recommendedName>
</protein>
<evidence type="ECO:0000259" key="14">
    <source>
        <dbReference type="PROSITE" id="PS50157"/>
    </source>
</evidence>
<reference evidence="15" key="3">
    <citation type="submission" date="2025-09" db="UniProtKB">
        <authorList>
            <consortium name="Ensembl"/>
        </authorList>
    </citation>
    <scope>IDENTIFICATION</scope>
</reference>
<dbReference type="GeneTree" id="ENSGT01150000286952"/>
<feature type="compositionally biased region" description="Basic and acidic residues" evidence="13">
    <location>
        <begin position="126"/>
        <end position="143"/>
    </location>
</feature>
<evidence type="ECO:0000256" key="6">
    <source>
        <dbReference type="ARBA" id="ARBA00022771"/>
    </source>
</evidence>
<feature type="domain" description="C2H2-type" evidence="14">
    <location>
        <begin position="351"/>
        <end position="378"/>
    </location>
</feature>
<sequence>MEEMHQPDRYAMKKKSVNIKEEDCEWESVFHNQESLCIKEENCDWVPGGIKEDSEEVSAGIEIPKHETVDGIKEDYLHPQSIFQYAYYNGAITGLLSSRSRPCSFEECSVKSESLTSNTKRTEELKSWKRMEDQSSSEEKFQDDGSFPPSSFVQTSCQDTPQLAVHDETMRSSTCGTETLLPDSLQYNSRTVEENGPSNQQVQKTNSVTLYVCQECGKRFKNKSSYKDHHWNHVKEKPYYCLECGKQFCRSSSLRLHTRVHSGEKPYCCSECGKRFSNSSHLQRHNRIHTGERPYCCSECGKRFSSSSNLQAHSRIHTGEKPYCCPECGKQFSTFRHLQTHTRIHTGEKPYCCLECSKRFSDHTSLRRHTRIHTGEKPYGCPECGKQFYQLSHLQTHSRVHTGEKPHCCPECGKQFSKRRSLEAHGRTHSGEKD</sequence>
<feature type="domain" description="C2H2-type" evidence="14">
    <location>
        <begin position="379"/>
        <end position="406"/>
    </location>
</feature>
<keyword evidence="6 12" id="KW-0863">Zinc-finger</keyword>